<sequence>MTRTRFELNIGCPGGRAEVAKPGRGYVTRFTATAKRDLDRVPPRILAALIEFAFGDLAREPRRVGKPLGRELAGYHSARRGPYRLLHRIDDETQTVWVHRVDHRAEIYRHP</sequence>
<keyword evidence="4" id="KW-1185">Reference proteome</keyword>
<proteinExistence type="inferred from homology"/>
<comment type="similarity">
    <text evidence="1">Belongs to the RelE toxin family.</text>
</comment>
<dbReference type="AlphaFoldDB" id="A0A1X0XRP8"/>
<gene>
    <name evidence="3" type="ORF">B5M45_24430</name>
</gene>
<dbReference type="Pfam" id="PF05016">
    <property type="entry name" value="ParE_toxin"/>
    <property type="match status" value="1"/>
</dbReference>
<evidence type="ECO:0000256" key="2">
    <source>
        <dbReference type="ARBA" id="ARBA00022649"/>
    </source>
</evidence>
<dbReference type="EMBL" id="MZZM01000030">
    <property type="protein sequence ID" value="ORJ55518.1"/>
    <property type="molecule type" value="Genomic_DNA"/>
</dbReference>
<keyword evidence="2" id="KW-1277">Toxin-antitoxin system</keyword>
<evidence type="ECO:0000313" key="4">
    <source>
        <dbReference type="Proteomes" id="UP000193040"/>
    </source>
</evidence>
<comment type="caution">
    <text evidence="3">The sequence shown here is derived from an EMBL/GenBank/DDBJ whole genome shotgun (WGS) entry which is preliminary data.</text>
</comment>
<evidence type="ECO:0000313" key="3">
    <source>
        <dbReference type="EMBL" id="ORJ55518.1"/>
    </source>
</evidence>
<reference evidence="3 4" key="1">
    <citation type="submission" date="2017-03" db="EMBL/GenBank/DDBJ databases">
        <title>Genomic insights into Mycobacterium simiae human colonization.</title>
        <authorList>
            <person name="Steffani J.L."/>
            <person name="Brunck M.E."/>
            <person name="Cruz E."/>
            <person name="Montiel R."/>
            <person name="Barona F."/>
        </authorList>
    </citation>
    <scope>NUCLEOTIDE SEQUENCE [LARGE SCALE GENOMIC DNA]</scope>
    <source>
        <strain evidence="3 4">MsiGto</strain>
    </source>
</reference>
<protein>
    <submittedName>
        <fullName evidence="3">Addiction module toxin RelE</fullName>
    </submittedName>
</protein>
<dbReference type="PANTHER" id="PTHR35601">
    <property type="entry name" value="TOXIN RELE"/>
    <property type="match status" value="1"/>
</dbReference>
<evidence type="ECO:0000256" key="1">
    <source>
        <dbReference type="ARBA" id="ARBA00006226"/>
    </source>
</evidence>
<dbReference type="Proteomes" id="UP000193040">
    <property type="component" value="Unassembled WGS sequence"/>
</dbReference>
<name>A0A1X0XRP8_MYCSI</name>
<dbReference type="Gene3D" id="3.30.2310.20">
    <property type="entry name" value="RelE-like"/>
    <property type="match status" value="1"/>
</dbReference>
<organism evidence="3 4">
    <name type="scientific">Mycobacterium simiae</name>
    <name type="common">Mycobacterium habana</name>
    <dbReference type="NCBI Taxonomy" id="1784"/>
    <lineage>
        <taxon>Bacteria</taxon>
        <taxon>Bacillati</taxon>
        <taxon>Actinomycetota</taxon>
        <taxon>Actinomycetes</taxon>
        <taxon>Mycobacteriales</taxon>
        <taxon>Mycobacteriaceae</taxon>
        <taxon>Mycobacterium</taxon>
        <taxon>Mycobacterium simiae complex</taxon>
    </lineage>
</organism>
<dbReference type="InterPro" id="IPR035093">
    <property type="entry name" value="RelE/ParE_toxin_dom_sf"/>
</dbReference>
<accession>A0A1X0XRP8</accession>
<dbReference type="PANTHER" id="PTHR35601:SF1">
    <property type="entry name" value="TOXIN RELE"/>
    <property type="match status" value="1"/>
</dbReference>
<dbReference type="SUPFAM" id="SSF143011">
    <property type="entry name" value="RelE-like"/>
    <property type="match status" value="1"/>
</dbReference>
<dbReference type="InterPro" id="IPR007712">
    <property type="entry name" value="RelE/ParE_toxin"/>
</dbReference>